<gene>
    <name evidence="1" type="ORF">V6N12_017159</name>
</gene>
<proteinExistence type="predicted"/>
<organism evidence="1 2">
    <name type="scientific">Hibiscus sabdariffa</name>
    <name type="common">roselle</name>
    <dbReference type="NCBI Taxonomy" id="183260"/>
    <lineage>
        <taxon>Eukaryota</taxon>
        <taxon>Viridiplantae</taxon>
        <taxon>Streptophyta</taxon>
        <taxon>Embryophyta</taxon>
        <taxon>Tracheophyta</taxon>
        <taxon>Spermatophyta</taxon>
        <taxon>Magnoliopsida</taxon>
        <taxon>eudicotyledons</taxon>
        <taxon>Gunneridae</taxon>
        <taxon>Pentapetalae</taxon>
        <taxon>rosids</taxon>
        <taxon>malvids</taxon>
        <taxon>Malvales</taxon>
        <taxon>Malvaceae</taxon>
        <taxon>Malvoideae</taxon>
        <taxon>Hibiscus</taxon>
    </lineage>
</organism>
<dbReference type="Pfam" id="PF00646">
    <property type="entry name" value="F-box"/>
    <property type="match status" value="1"/>
</dbReference>
<accession>A0ABR2BBW2</accession>
<evidence type="ECO:0000313" key="2">
    <source>
        <dbReference type="Proteomes" id="UP001472677"/>
    </source>
</evidence>
<name>A0ABR2BBW2_9ROSI</name>
<dbReference type="Proteomes" id="UP001472677">
    <property type="component" value="Unassembled WGS sequence"/>
</dbReference>
<dbReference type="InterPro" id="IPR001810">
    <property type="entry name" value="F-box_dom"/>
</dbReference>
<dbReference type="EMBL" id="JBBPBM010000139">
    <property type="protein sequence ID" value="KAK8504619.1"/>
    <property type="molecule type" value="Genomic_DNA"/>
</dbReference>
<dbReference type="InterPro" id="IPR052121">
    <property type="entry name" value="F-box_SCF_Substrate_Recog"/>
</dbReference>
<keyword evidence="2" id="KW-1185">Reference proteome</keyword>
<dbReference type="PANTHER" id="PTHR46550">
    <property type="entry name" value="F-BOX ONLY PROTEIN 3"/>
    <property type="match status" value="1"/>
</dbReference>
<dbReference type="Gene3D" id="1.20.1280.50">
    <property type="match status" value="1"/>
</dbReference>
<reference evidence="1 2" key="1">
    <citation type="journal article" date="2024" name="G3 (Bethesda)">
        <title>Genome assembly of Hibiscus sabdariffa L. provides insights into metabolisms of medicinal natural products.</title>
        <authorList>
            <person name="Kim T."/>
        </authorList>
    </citation>
    <scope>NUCLEOTIDE SEQUENCE [LARGE SCALE GENOMIC DNA]</scope>
    <source>
        <strain evidence="1">TK-2024</strain>
        <tissue evidence="1">Old leaves</tissue>
    </source>
</reference>
<dbReference type="PANTHER" id="PTHR46550:SF1">
    <property type="entry name" value="F-BOX PROTEIN 3"/>
    <property type="match status" value="1"/>
</dbReference>
<sequence>MNPNSGQVRKKKNRNIESDSFSKIPPDLFTHILKHLSPDDLVSCSLVCSRNMDHACSGQTCSYYQIGDVFVCEM</sequence>
<protein>
    <submittedName>
        <fullName evidence="1">Uncharacterized protein</fullName>
    </submittedName>
</protein>
<evidence type="ECO:0000313" key="1">
    <source>
        <dbReference type="EMBL" id="KAK8504619.1"/>
    </source>
</evidence>
<dbReference type="PROSITE" id="PS50181">
    <property type="entry name" value="FBOX"/>
    <property type="match status" value="1"/>
</dbReference>
<dbReference type="InterPro" id="IPR036047">
    <property type="entry name" value="F-box-like_dom_sf"/>
</dbReference>
<comment type="caution">
    <text evidence="1">The sequence shown here is derived from an EMBL/GenBank/DDBJ whole genome shotgun (WGS) entry which is preliminary data.</text>
</comment>
<dbReference type="SUPFAM" id="SSF81383">
    <property type="entry name" value="F-box domain"/>
    <property type="match status" value="1"/>
</dbReference>